<dbReference type="Proteomes" id="UP000078428">
    <property type="component" value="Unassembled WGS sequence"/>
</dbReference>
<dbReference type="Gene3D" id="3.40.630.30">
    <property type="match status" value="1"/>
</dbReference>
<sequence length="158" mass="17874">MFKAAPLLRAMTPDDMPALIALFRASVRQVARRDYHEEQLRAWAPDSIDLTEWTQRHGDRPGWVAVTDGSLSGFCELETDGHLDMMFVHPDRQGQGIASALLVQTESVARQWGLTRLFTEASLTARPFFEARGFQIIESQVVTVRGQDFINIRMEKGL</sequence>
<dbReference type="GO" id="GO:0016747">
    <property type="term" value="F:acyltransferase activity, transferring groups other than amino-acyl groups"/>
    <property type="evidence" value="ECO:0007669"/>
    <property type="project" value="InterPro"/>
</dbReference>
<dbReference type="InterPro" id="IPR000182">
    <property type="entry name" value="GNAT_dom"/>
</dbReference>
<dbReference type="CDD" id="cd04301">
    <property type="entry name" value="NAT_SF"/>
    <property type="match status" value="1"/>
</dbReference>
<comment type="caution">
    <text evidence="2">The sequence shown here is derived from an EMBL/GenBank/DDBJ whole genome shotgun (WGS) entry which is preliminary data.</text>
</comment>
<proteinExistence type="predicted"/>
<reference evidence="2 3" key="1">
    <citation type="submission" date="2016-04" db="EMBL/GenBank/DDBJ databases">
        <title>Draft genome sequence of freshwater magnetotactic bacteria Magnetospirillum marisnigri SP-1 and Magnetospirillum moscoviense BB-1.</title>
        <authorList>
            <person name="Koziaeva V."/>
            <person name="Dziuba M.V."/>
            <person name="Ivanov T.M."/>
            <person name="Kuznetsov B."/>
            <person name="Grouzdev D.S."/>
        </authorList>
    </citation>
    <scope>NUCLEOTIDE SEQUENCE [LARGE SCALE GENOMIC DNA]</scope>
    <source>
        <strain evidence="2 3">SP-1</strain>
    </source>
</reference>
<feature type="domain" description="N-acetyltransferase" evidence="1">
    <location>
        <begin position="6"/>
        <end position="158"/>
    </location>
</feature>
<accession>A0A178MQW7</accession>
<gene>
    <name evidence="2" type="ORF">A6A04_18045</name>
</gene>
<dbReference type="SUPFAM" id="SSF55729">
    <property type="entry name" value="Acyl-CoA N-acyltransferases (Nat)"/>
    <property type="match status" value="1"/>
</dbReference>
<keyword evidence="3" id="KW-1185">Reference proteome</keyword>
<dbReference type="PROSITE" id="PS51186">
    <property type="entry name" value="GNAT"/>
    <property type="match status" value="1"/>
</dbReference>
<organism evidence="2 3">
    <name type="scientific">Paramagnetospirillum marisnigri</name>
    <dbReference type="NCBI Taxonomy" id="1285242"/>
    <lineage>
        <taxon>Bacteria</taxon>
        <taxon>Pseudomonadati</taxon>
        <taxon>Pseudomonadota</taxon>
        <taxon>Alphaproteobacteria</taxon>
        <taxon>Rhodospirillales</taxon>
        <taxon>Magnetospirillaceae</taxon>
        <taxon>Paramagnetospirillum</taxon>
    </lineage>
</organism>
<protein>
    <recommendedName>
        <fullName evidence="1">N-acetyltransferase domain-containing protein</fullName>
    </recommendedName>
</protein>
<dbReference type="InterPro" id="IPR052564">
    <property type="entry name" value="N-acetyltrans/Recomb-assoc"/>
</dbReference>
<evidence type="ECO:0000313" key="3">
    <source>
        <dbReference type="Proteomes" id="UP000078428"/>
    </source>
</evidence>
<dbReference type="InterPro" id="IPR016181">
    <property type="entry name" value="Acyl_CoA_acyltransferase"/>
</dbReference>
<dbReference type="OrthoDB" id="9789081at2"/>
<dbReference type="AlphaFoldDB" id="A0A178MQW7"/>
<evidence type="ECO:0000313" key="2">
    <source>
        <dbReference type="EMBL" id="OAN50498.1"/>
    </source>
</evidence>
<dbReference type="RefSeq" id="WP_068492245.1">
    <property type="nucleotide sequence ID" value="NZ_LWQT01000053.1"/>
</dbReference>
<dbReference type="PANTHER" id="PTHR43451:SF1">
    <property type="entry name" value="ACETYLTRANSFERASE"/>
    <property type="match status" value="1"/>
</dbReference>
<dbReference type="Pfam" id="PF13673">
    <property type="entry name" value="Acetyltransf_10"/>
    <property type="match status" value="1"/>
</dbReference>
<dbReference type="STRING" id="1285242.A6A04_18045"/>
<dbReference type="PANTHER" id="PTHR43451">
    <property type="entry name" value="ACETYLTRANSFERASE (GNAT) FAMILY PROTEIN"/>
    <property type="match status" value="1"/>
</dbReference>
<evidence type="ECO:0000259" key="1">
    <source>
        <dbReference type="PROSITE" id="PS51186"/>
    </source>
</evidence>
<name>A0A178MQW7_9PROT</name>
<dbReference type="EMBL" id="LWQT01000053">
    <property type="protein sequence ID" value="OAN50498.1"/>
    <property type="molecule type" value="Genomic_DNA"/>
</dbReference>